<keyword evidence="2" id="KW-1185">Reference proteome</keyword>
<organism evidence="1 2">
    <name type="scientific">Enterococcus saccharolyticus subsp. saccharolyticus ATCC 43076</name>
    <dbReference type="NCBI Taxonomy" id="1139996"/>
    <lineage>
        <taxon>Bacteria</taxon>
        <taxon>Bacillati</taxon>
        <taxon>Bacillota</taxon>
        <taxon>Bacilli</taxon>
        <taxon>Lactobacillales</taxon>
        <taxon>Enterococcaceae</taxon>
        <taxon>Enterococcus</taxon>
    </lineage>
</organism>
<comment type="caution">
    <text evidence="1">The sequence shown here is derived from an EMBL/GenBank/DDBJ whole genome shotgun (WGS) entry which is preliminary data.</text>
</comment>
<dbReference type="EMBL" id="AHYT01000010">
    <property type="protein sequence ID" value="EOT26413.1"/>
    <property type="molecule type" value="Genomic_DNA"/>
</dbReference>
<proteinExistence type="predicted"/>
<dbReference type="Proteomes" id="UP000014136">
    <property type="component" value="Unassembled WGS sequence"/>
</dbReference>
<name>S0NIN5_9ENTE</name>
<evidence type="ECO:0000313" key="2">
    <source>
        <dbReference type="Proteomes" id="UP000014136"/>
    </source>
</evidence>
<dbReference type="AlphaFoldDB" id="S0NIN5"/>
<sequence length="33" mass="3687">MTNLIEITKILTENDAEAVGNITLLVEQPEKFV</sequence>
<protein>
    <submittedName>
        <fullName evidence="1">Uncharacterized protein</fullName>
    </submittedName>
</protein>
<reference evidence="1 2" key="1">
    <citation type="submission" date="2013-03" db="EMBL/GenBank/DDBJ databases">
        <title>The Genome Sequence of Enterococcus saccharolyticus ATCC_43076 (Illumina only assembly).</title>
        <authorList>
            <consortium name="The Broad Institute Genomics Platform"/>
            <consortium name="The Broad Institute Genome Sequencing Center for Infectious Disease"/>
            <person name="Earl A."/>
            <person name="Russ C."/>
            <person name="Gilmore M."/>
            <person name="Surin D."/>
            <person name="Walker B."/>
            <person name="Young S."/>
            <person name="Zeng Q."/>
            <person name="Gargeya S."/>
            <person name="Fitzgerald M."/>
            <person name="Haas B."/>
            <person name="Abouelleil A."/>
            <person name="Allen A.W."/>
            <person name="Alvarado L."/>
            <person name="Arachchi H.M."/>
            <person name="Berlin A.M."/>
            <person name="Chapman S.B."/>
            <person name="Gainer-Dewar J."/>
            <person name="Goldberg J."/>
            <person name="Griggs A."/>
            <person name="Gujja S."/>
            <person name="Hansen M."/>
            <person name="Howarth C."/>
            <person name="Imamovic A."/>
            <person name="Ireland A."/>
            <person name="Larimer J."/>
            <person name="McCowan C."/>
            <person name="Murphy C."/>
            <person name="Pearson M."/>
            <person name="Poon T.W."/>
            <person name="Priest M."/>
            <person name="Roberts A."/>
            <person name="Saif S."/>
            <person name="Shea T."/>
            <person name="Sisk P."/>
            <person name="Sykes S."/>
            <person name="Wortman J."/>
            <person name="Nusbaum C."/>
            <person name="Birren B."/>
        </authorList>
    </citation>
    <scope>NUCLEOTIDE SEQUENCE [LARGE SCALE GENOMIC DNA]</scope>
    <source>
        <strain evidence="1 2">ATCC 43076</strain>
    </source>
</reference>
<dbReference type="HOGENOM" id="CLU_3381778_0_0_9"/>
<evidence type="ECO:0000313" key="1">
    <source>
        <dbReference type="EMBL" id="EOT26413.1"/>
    </source>
</evidence>
<gene>
    <name evidence="1" type="ORF">OMQ_02188</name>
</gene>
<accession>S0NIN5</accession>